<comment type="caution">
    <text evidence="1">The sequence shown here is derived from an EMBL/GenBank/DDBJ whole genome shotgun (WGS) entry which is preliminary data.</text>
</comment>
<protein>
    <submittedName>
        <fullName evidence="1">Uncharacterized protein</fullName>
    </submittedName>
</protein>
<evidence type="ECO:0000313" key="1">
    <source>
        <dbReference type="EMBL" id="KAG8634350.1"/>
    </source>
</evidence>
<name>A0ACB7G2Q0_MANES</name>
<organism evidence="1 2">
    <name type="scientific">Manihot esculenta</name>
    <name type="common">Cassava</name>
    <name type="synonym">Jatropha manihot</name>
    <dbReference type="NCBI Taxonomy" id="3983"/>
    <lineage>
        <taxon>Eukaryota</taxon>
        <taxon>Viridiplantae</taxon>
        <taxon>Streptophyta</taxon>
        <taxon>Embryophyta</taxon>
        <taxon>Tracheophyta</taxon>
        <taxon>Spermatophyta</taxon>
        <taxon>Magnoliopsida</taxon>
        <taxon>eudicotyledons</taxon>
        <taxon>Gunneridae</taxon>
        <taxon>Pentapetalae</taxon>
        <taxon>rosids</taxon>
        <taxon>fabids</taxon>
        <taxon>Malpighiales</taxon>
        <taxon>Euphorbiaceae</taxon>
        <taxon>Crotonoideae</taxon>
        <taxon>Manihoteae</taxon>
        <taxon>Manihot</taxon>
    </lineage>
</organism>
<dbReference type="EMBL" id="CM004403">
    <property type="protein sequence ID" value="KAG8634350.1"/>
    <property type="molecule type" value="Genomic_DNA"/>
</dbReference>
<gene>
    <name evidence="1" type="ORF">MANES_17G026299v8</name>
</gene>
<reference evidence="2" key="1">
    <citation type="journal article" date="2016" name="Nat. Biotechnol.">
        <title>Sequencing wild and cultivated cassava and related species reveals extensive interspecific hybridization and genetic diversity.</title>
        <authorList>
            <person name="Bredeson J.V."/>
            <person name="Lyons J.B."/>
            <person name="Prochnik S.E."/>
            <person name="Wu G.A."/>
            <person name="Ha C.M."/>
            <person name="Edsinger-Gonzales E."/>
            <person name="Grimwood J."/>
            <person name="Schmutz J."/>
            <person name="Rabbi I.Y."/>
            <person name="Egesi C."/>
            <person name="Nauluvula P."/>
            <person name="Lebot V."/>
            <person name="Ndunguru J."/>
            <person name="Mkamilo G."/>
            <person name="Bart R.S."/>
            <person name="Setter T.L."/>
            <person name="Gleadow R.M."/>
            <person name="Kulakow P."/>
            <person name="Ferguson M.E."/>
            <person name="Rounsley S."/>
            <person name="Rokhsar D.S."/>
        </authorList>
    </citation>
    <scope>NUCLEOTIDE SEQUENCE [LARGE SCALE GENOMIC DNA]</scope>
    <source>
        <strain evidence="2">cv. AM560-2</strain>
    </source>
</reference>
<keyword evidence="2" id="KW-1185">Reference proteome</keyword>
<dbReference type="Proteomes" id="UP000091857">
    <property type="component" value="Chromosome 17"/>
</dbReference>
<accession>A0ACB7G2Q0</accession>
<evidence type="ECO:0000313" key="2">
    <source>
        <dbReference type="Proteomes" id="UP000091857"/>
    </source>
</evidence>
<sequence>MAVQDKEFLQWPKPMKSEADQRNPDKYCQYHRTHGHDTNNCFQLIAEIERLIKRGHLKNFIKKSEGQRPQSSLAVQVPRRTGTGPVNDGSSGTINMIVGGTGGRMGRRGKKRNREGETSSTEVMQIVDHSPMTITFSSEDAQGIQMPHDDALVIEAVIHNYRVKKVLVDDGSKVNLLPYRVFQ</sequence>
<proteinExistence type="predicted"/>